<name>A0ABD3MA60_9STRA</name>
<evidence type="ECO:0000256" key="3">
    <source>
        <dbReference type="ARBA" id="ARBA00022833"/>
    </source>
</evidence>
<dbReference type="InterPro" id="IPR000433">
    <property type="entry name" value="Znf_ZZ"/>
</dbReference>
<evidence type="ECO:0000313" key="5">
    <source>
        <dbReference type="EMBL" id="KAL3760663.1"/>
    </source>
</evidence>
<accession>A0ABD3MA60</accession>
<dbReference type="GO" id="GO:0008270">
    <property type="term" value="F:zinc ion binding"/>
    <property type="evidence" value="ECO:0007669"/>
    <property type="project" value="UniProtKB-KW"/>
</dbReference>
<gene>
    <name evidence="5" type="ORF">ACHAWU_005384</name>
</gene>
<keyword evidence="3" id="KW-0862">Zinc</keyword>
<dbReference type="Proteomes" id="UP001530293">
    <property type="component" value="Unassembled WGS sequence"/>
</dbReference>
<keyword evidence="6" id="KW-1185">Reference proteome</keyword>
<keyword evidence="2" id="KW-0863">Zinc-finger</keyword>
<dbReference type="Gene3D" id="3.30.60.90">
    <property type="match status" value="2"/>
</dbReference>
<dbReference type="InterPro" id="IPR043145">
    <property type="entry name" value="Znf_ZZ_sf"/>
</dbReference>
<dbReference type="EMBL" id="JALLBG020000175">
    <property type="protein sequence ID" value="KAL3760663.1"/>
    <property type="molecule type" value="Genomic_DNA"/>
</dbReference>
<dbReference type="AlphaFoldDB" id="A0ABD3MA60"/>
<feature type="domain" description="ZZ-type" evidence="4">
    <location>
        <begin position="23"/>
        <end position="67"/>
    </location>
</feature>
<sequence length="597" mass="64843">MAPSSLTNSSVAAAVGDAGEFVVHTKHTCDKCFQRPILGKRYTSGFNSNFDLCSRCFETCTGPGIGMMDTALDRDKKISRDFVLKIRIDNGRDVQVRRMKVADIWDNSSSNLSLSKLLAVAAGFILKEGIIDDVQREDLIAKAKATYLDEDGDEVNVSSDNEVKDAFLQVLAVLPIRKPLLVSVTFPKAVKVPEEKAPAVGMPKRIHIRKVEPTGKKAFSASTAEPSVLRCNMSKGLRITPQNCDNELFIHARHGCNGCFKAPIIGTRYHATKIPEFDLCGSCFDKYEGDDIGLLPEIQACDLRMQHEWRKYWGSLQNAMAGVAEHLNMNIQESHTSGTESTAATNPPEHAGVKEVQQKPTAKIGTNACSSQTVHRFSVGQEPKMPVTPLPGPGAPDESFLTDADGNGSIAEVIGRTLDLCVAAMDELQTLGNEGDTRQKFFLNSKASVSDDVTAAVAACLDTFSVASSIVSGMTEMNGNAAETTNGPFVDTGNTVMKSDNCIEEKDGIEVPTVVEDVSNEEDGWSVVVKSMSSELSPVVLAKWDSELRQLHEMGFLDDRSNIDSLECLEASHIGVDSTDEVTIDQVVDHILEHRID</sequence>
<comment type="caution">
    <text evidence="5">The sequence shown here is derived from an EMBL/GenBank/DDBJ whole genome shotgun (WGS) entry which is preliminary data.</text>
</comment>
<protein>
    <recommendedName>
        <fullName evidence="4">ZZ-type domain-containing protein</fullName>
    </recommendedName>
</protein>
<evidence type="ECO:0000313" key="6">
    <source>
        <dbReference type="Proteomes" id="UP001530293"/>
    </source>
</evidence>
<evidence type="ECO:0000256" key="2">
    <source>
        <dbReference type="ARBA" id="ARBA00022771"/>
    </source>
</evidence>
<keyword evidence="1" id="KW-0479">Metal-binding</keyword>
<dbReference type="Pfam" id="PF00569">
    <property type="entry name" value="ZZ"/>
    <property type="match status" value="2"/>
</dbReference>
<evidence type="ECO:0000256" key="1">
    <source>
        <dbReference type="ARBA" id="ARBA00022723"/>
    </source>
</evidence>
<dbReference type="SUPFAM" id="SSF57850">
    <property type="entry name" value="RING/U-box"/>
    <property type="match status" value="2"/>
</dbReference>
<dbReference type="SMART" id="SM00291">
    <property type="entry name" value="ZnF_ZZ"/>
    <property type="match status" value="2"/>
</dbReference>
<dbReference type="PANTHER" id="PTHR15090">
    <property type="entry name" value="SEQUESTOSOME 1-RELATED"/>
    <property type="match status" value="1"/>
</dbReference>
<reference evidence="5 6" key="1">
    <citation type="submission" date="2024-10" db="EMBL/GenBank/DDBJ databases">
        <title>Updated reference genomes for cyclostephanoid diatoms.</title>
        <authorList>
            <person name="Roberts W.R."/>
            <person name="Alverson A.J."/>
        </authorList>
    </citation>
    <scope>NUCLEOTIDE SEQUENCE [LARGE SCALE GENOMIC DNA]</scope>
    <source>
        <strain evidence="5 6">AJA232-27</strain>
    </source>
</reference>
<dbReference type="InterPro" id="IPR052260">
    <property type="entry name" value="Autophagy_Rcpt_SigReg"/>
</dbReference>
<organism evidence="5 6">
    <name type="scientific">Discostella pseudostelligera</name>
    <dbReference type="NCBI Taxonomy" id="259834"/>
    <lineage>
        <taxon>Eukaryota</taxon>
        <taxon>Sar</taxon>
        <taxon>Stramenopiles</taxon>
        <taxon>Ochrophyta</taxon>
        <taxon>Bacillariophyta</taxon>
        <taxon>Coscinodiscophyceae</taxon>
        <taxon>Thalassiosirophycidae</taxon>
        <taxon>Stephanodiscales</taxon>
        <taxon>Stephanodiscaceae</taxon>
        <taxon>Discostella</taxon>
    </lineage>
</organism>
<evidence type="ECO:0000259" key="4">
    <source>
        <dbReference type="SMART" id="SM00291"/>
    </source>
</evidence>
<dbReference type="PANTHER" id="PTHR15090:SF0">
    <property type="entry name" value="SEQUESTOSOME-1"/>
    <property type="match status" value="1"/>
</dbReference>
<feature type="domain" description="ZZ-type" evidence="4">
    <location>
        <begin position="250"/>
        <end position="293"/>
    </location>
</feature>
<proteinExistence type="predicted"/>